<reference evidence="13 14" key="1">
    <citation type="submission" date="2016-10" db="EMBL/GenBank/DDBJ databases">
        <authorList>
            <person name="de Groot N.N."/>
        </authorList>
    </citation>
    <scope>NUCLEOTIDE SEQUENCE [LARGE SCALE GENOMIC DNA]</scope>
    <source>
        <strain evidence="13 14">SLAS-1</strain>
    </source>
</reference>
<keyword evidence="9" id="KW-0407">Ion channel</keyword>
<sequence length="596" mass="64582">MAAGDGQENDFFSFITDFKGRLKNLESMFRTPYMPKIMVLAALVGVVGGLGAVVFYNLILLFKYIFYGASDTAVYLDHVRALPWYYRLVAPALGGLIVGPMVTYIVPEAKGHGVPEVMEALVLKAGEIRFIVAPLKALISAICIGSGGSAGREGPIVQIGASFGSSLGEYFNLPPDKVKTLLGSGAAAGIAGTFNAPLAGVVFSMEVILRKFEMEDFSPLVVSAVIGTAVANILFGEADPVFQIPEHELVNYFELILYMGLGIAGGITALIYGNFLYKMEHIFEKLPIPTASKAALGGLCLGILALALPQVQATGYPVMEDALYGRLPIYTALLLMLAKILATWFTLGSGGSGGIFAPALFIGAMLGSSYGHIVGTIFPTLTAGSGSYAMVGLGTVFAGATHAPLTAIIILFEMTHDPLIILPMMFACKFSSLFTRWWQRRNIYTTKLVLRGIDLDTIEGRNVLSEIPAAEVMSTDLITVRKDTTMEEARDIFRNTLYNFLPVICDDKRHLCGLLGYNYTMDYFAEGGDMDSEVSELAYDSPPTVNENETLLRALKLIDEYGITLIPVVSEEDENKLIGILTRSDILEAYHHWEIK</sequence>
<keyword evidence="5" id="KW-0406">Ion transport</keyword>
<dbReference type="RefSeq" id="WP_089760381.1">
    <property type="nucleotide sequence ID" value="NZ_FNGO01000012.1"/>
</dbReference>
<accession>A0A1G9P8M5</accession>
<evidence type="ECO:0000256" key="11">
    <source>
        <dbReference type="SAM" id="Phobius"/>
    </source>
</evidence>
<feature type="transmembrane region" description="Helical" evidence="11">
    <location>
        <begin position="327"/>
        <end position="347"/>
    </location>
</feature>
<dbReference type="CDD" id="cd00400">
    <property type="entry name" value="Voltage_gated_ClC"/>
    <property type="match status" value="1"/>
</dbReference>
<dbReference type="Gene3D" id="1.10.3080.10">
    <property type="entry name" value="Clc chloride channel"/>
    <property type="match status" value="1"/>
</dbReference>
<keyword evidence="3 11" id="KW-0812">Transmembrane</keyword>
<evidence type="ECO:0000256" key="6">
    <source>
        <dbReference type="ARBA" id="ARBA00023136"/>
    </source>
</evidence>
<feature type="transmembrane region" description="Helical" evidence="11">
    <location>
        <begin position="387"/>
        <end position="412"/>
    </location>
</feature>
<keyword evidence="2" id="KW-0813">Transport</keyword>
<dbReference type="OrthoDB" id="9812438at2"/>
<dbReference type="SMART" id="SM00116">
    <property type="entry name" value="CBS"/>
    <property type="match status" value="2"/>
</dbReference>
<feature type="domain" description="CBS" evidence="12">
    <location>
        <begin position="530"/>
        <end position="596"/>
    </location>
</feature>
<gene>
    <name evidence="13" type="ORF">SAMN04488692_11234</name>
</gene>
<dbReference type="PRINTS" id="PR00762">
    <property type="entry name" value="CLCHANNEL"/>
</dbReference>
<keyword evidence="14" id="KW-1185">Reference proteome</keyword>
<dbReference type="InterPro" id="IPR000644">
    <property type="entry name" value="CBS_dom"/>
</dbReference>
<organism evidence="13 14">
    <name type="scientific">Halarsenatibacter silvermanii</name>
    <dbReference type="NCBI Taxonomy" id="321763"/>
    <lineage>
        <taxon>Bacteria</taxon>
        <taxon>Bacillati</taxon>
        <taxon>Bacillota</taxon>
        <taxon>Clostridia</taxon>
        <taxon>Halanaerobiales</taxon>
        <taxon>Halarsenatibacteraceae</taxon>
        <taxon>Halarsenatibacter</taxon>
    </lineage>
</organism>
<dbReference type="PANTHER" id="PTHR43427">
    <property type="entry name" value="CHLORIDE CHANNEL PROTEIN CLC-E"/>
    <property type="match status" value="1"/>
</dbReference>
<feature type="transmembrane region" description="Helical" evidence="11">
    <location>
        <begin position="359"/>
        <end position="381"/>
    </location>
</feature>
<dbReference type="GO" id="GO:0034707">
    <property type="term" value="C:chloride channel complex"/>
    <property type="evidence" value="ECO:0007669"/>
    <property type="project" value="UniProtKB-KW"/>
</dbReference>
<feature type="transmembrane region" description="Helical" evidence="11">
    <location>
        <begin position="217"/>
        <end position="235"/>
    </location>
</feature>
<evidence type="ECO:0000256" key="5">
    <source>
        <dbReference type="ARBA" id="ARBA00023065"/>
    </source>
</evidence>
<evidence type="ECO:0000313" key="14">
    <source>
        <dbReference type="Proteomes" id="UP000199476"/>
    </source>
</evidence>
<name>A0A1G9P8M5_9FIRM</name>
<evidence type="ECO:0000256" key="2">
    <source>
        <dbReference type="ARBA" id="ARBA00022448"/>
    </source>
</evidence>
<comment type="subcellular location">
    <subcellularLocation>
        <location evidence="1">Membrane</location>
        <topology evidence="1">Multi-pass membrane protein</topology>
    </subcellularLocation>
</comment>
<keyword evidence="6 11" id="KW-0472">Membrane</keyword>
<keyword evidence="7" id="KW-0869">Chloride channel</keyword>
<feature type="transmembrane region" description="Helical" evidence="11">
    <location>
        <begin position="419"/>
        <end position="438"/>
    </location>
</feature>
<feature type="transmembrane region" description="Helical" evidence="11">
    <location>
        <begin position="288"/>
        <end position="307"/>
    </location>
</feature>
<evidence type="ECO:0000256" key="7">
    <source>
        <dbReference type="ARBA" id="ARBA00023173"/>
    </source>
</evidence>
<keyword evidence="10" id="KW-0129">CBS domain</keyword>
<protein>
    <submittedName>
        <fullName evidence="13">Chloride channel protein, CIC family</fullName>
    </submittedName>
</protein>
<feature type="transmembrane region" description="Helical" evidence="11">
    <location>
        <begin position="255"/>
        <end position="276"/>
    </location>
</feature>
<feature type="transmembrane region" description="Helical" evidence="11">
    <location>
        <begin position="181"/>
        <end position="205"/>
    </location>
</feature>
<feature type="transmembrane region" description="Helical" evidence="11">
    <location>
        <begin position="37"/>
        <end position="64"/>
    </location>
</feature>
<feature type="transmembrane region" description="Helical" evidence="11">
    <location>
        <begin position="84"/>
        <end position="107"/>
    </location>
</feature>
<evidence type="ECO:0000313" key="13">
    <source>
        <dbReference type="EMBL" id="SDL94841.1"/>
    </source>
</evidence>
<dbReference type="SUPFAM" id="SSF54631">
    <property type="entry name" value="CBS-domain pair"/>
    <property type="match status" value="1"/>
</dbReference>
<dbReference type="PANTHER" id="PTHR43427:SF6">
    <property type="entry name" value="CHLORIDE CHANNEL PROTEIN CLC-E"/>
    <property type="match status" value="1"/>
</dbReference>
<evidence type="ECO:0000256" key="1">
    <source>
        <dbReference type="ARBA" id="ARBA00004141"/>
    </source>
</evidence>
<evidence type="ECO:0000256" key="4">
    <source>
        <dbReference type="ARBA" id="ARBA00022989"/>
    </source>
</evidence>
<evidence type="ECO:0000256" key="3">
    <source>
        <dbReference type="ARBA" id="ARBA00022692"/>
    </source>
</evidence>
<dbReference type="STRING" id="321763.SAMN04488692_11234"/>
<dbReference type="SUPFAM" id="SSF81340">
    <property type="entry name" value="Clc chloride channel"/>
    <property type="match status" value="1"/>
</dbReference>
<dbReference type="GO" id="GO:0005254">
    <property type="term" value="F:chloride channel activity"/>
    <property type="evidence" value="ECO:0007669"/>
    <property type="project" value="UniProtKB-KW"/>
</dbReference>
<evidence type="ECO:0000256" key="8">
    <source>
        <dbReference type="ARBA" id="ARBA00023214"/>
    </source>
</evidence>
<dbReference type="InterPro" id="IPR001807">
    <property type="entry name" value="ClC"/>
</dbReference>
<dbReference type="Gene3D" id="3.10.580.10">
    <property type="entry name" value="CBS-domain"/>
    <property type="match status" value="2"/>
</dbReference>
<dbReference type="CDD" id="cd02205">
    <property type="entry name" value="CBS_pair_SF"/>
    <property type="match status" value="1"/>
</dbReference>
<keyword evidence="8" id="KW-0868">Chloride</keyword>
<evidence type="ECO:0000256" key="9">
    <source>
        <dbReference type="ARBA" id="ARBA00023303"/>
    </source>
</evidence>
<dbReference type="EMBL" id="FNGO01000012">
    <property type="protein sequence ID" value="SDL94841.1"/>
    <property type="molecule type" value="Genomic_DNA"/>
</dbReference>
<dbReference type="Pfam" id="PF00571">
    <property type="entry name" value="CBS"/>
    <property type="match status" value="2"/>
</dbReference>
<dbReference type="InterPro" id="IPR046342">
    <property type="entry name" value="CBS_dom_sf"/>
</dbReference>
<feature type="domain" description="CBS" evidence="12">
    <location>
        <begin position="473"/>
        <end position="529"/>
    </location>
</feature>
<dbReference type="InterPro" id="IPR014743">
    <property type="entry name" value="Cl-channel_core"/>
</dbReference>
<evidence type="ECO:0000259" key="12">
    <source>
        <dbReference type="PROSITE" id="PS51371"/>
    </source>
</evidence>
<dbReference type="InterPro" id="IPR050368">
    <property type="entry name" value="ClC-type_chloride_channel"/>
</dbReference>
<dbReference type="PROSITE" id="PS51371">
    <property type="entry name" value="CBS"/>
    <property type="match status" value="2"/>
</dbReference>
<evidence type="ECO:0000256" key="10">
    <source>
        <dbReference type="PROSITE-ProRule" id="PRU00703"/>
    </source>
</evidence>
<keyword evidence="4 11" id="KW-1133">Transmembrane helix</keyword>
<dbReference type="AlphaFoldDB" id="A0A1G9P8M5"/>
<proteinExistence type="predicted"/>
<dbReference type="Proteomes" id="UP000199476">
    <property type="component" value="Unassembled WGS sequence"/>
</dbReference>
<dbReference type="Pfam" id="PF00654">
    <property type="entry name" value="Voltage_CLC"/>
    <property type="match status" value="1"/>
</dbReference>